<feature type="region of interest" description="Disordered" evidence="1">
    <location>
        <begin position="1306"/>
        <end position="1332"/>
    </location>
</feature>
<dbReference type="OMA" id="GAPDNKS"/>
<feature type="compositionally biased region" description="Low complexity" evidence="1">
    <location>
        <begin position="500"/>
        <end position="511"/>
    </location>
</feature>
<feature type="compositionally biased region" description="Pro residues" evidence="1">
    <location>
        <begin position="558"/>
        <end position="574"/>
    </location>
</feature>
<evidence type="ECO:0000313" key="3">
    <source>
        <dbReference type="Proteomes" id="UP000053558"/>
    </source>
</evidence>
<feature type="region of interest" description="Disordered" evidence="1">
    <location>
        <begin position="948"/>
        <end position="968"/>
    </location>
</feature>
<feature type="compositionally biased region" description="Polar residues" evidence="1">
    <location>
        <begin position="421"/>
        <end position="433"/>
    </location>
</feature>
<feature type="compositionally biased region" description="Polar residues" evidence="1">
    <location>
        <begin position="130"/>
        <end position="143"/>
    </location>
</feature>
<feature type="compositionally biased region" description="Polar residues" evidence="1">
    <location>
        <begin position="457"/>
        <end position="469"/>
    </location>
</feature>
<feature type="region of interest" description="Disordered" evidence="1">
    <location>
        <begin position="124"/>
        <end position="197"/>
    </location>
</feature>
<feature type="compositionally biased region" description="Polar residues" evidence="1">
    <location>
        <begin position="534"/>
        <end position="547"/>
    </location>
</feature>
<gene>
    <name evidence="2" type="ORF">CONPUDRAFT_163616</name>
</gene>
<accession>A0A5M3N0E4</accession>
<feature type="region of interest" description="Disordered" evidence="1">
    <location>
        <begin position="216"/>
        <end position="628"/>
    </location>
</feature>
<organism evidence="2 3">
    <name type="scientific">Coniophora puteana (strain RWD-64-598)</name>
    <name type="common">Brown rot fungus</name>
    <dbReference type="NCBI Taxonomy" id="741705"/>
    <lineage>
        <taxon>Eukaryota</taxon>
        <taxon>Fungi</taxon>
        <taxon>Dikarya</taxon>
        <taxon>Basidiomycota</taxon>
        <taxon>Agaricomycotina</taxon>
        <taxon>Agaricomycetes</taxon>
        <taxon>Agaricomycetidae</taxon>
        <taxon>Boletales</taxon>
        <taxon>Coniophorineae</taxon>
        <taxon>Coniophoraceae</taxon>
        <taxon>Coniophora</taxon>
    </lineage>
</organism>
<dbReference type="RefSeq" id="XP_007766192.1">
    <property type="nucleotide sequence ID" value="XM_007768002.1"/>
</dbReference>
<feature type="region of interest" description="Disordered" evidence="1">
    <location>
        <begin position="810"/>
        <end position="843"/>
    </location>
</feature>
<keyword evidence="3" id="KW-1185">Reference proteome</keyword>
<feature type="compositionally biased region" description="Low complexity" evidence="1">
    <location>
        <begin position="434"/>
        <end position="447"/>
    </location>
</feature>
<reference evidence="3" key="1">
    <citation type="journal article" date="2012" name="Science">
        <title>The Paleozoic origin of enzymatic lignin decomposition reconstructed from 31 fungal genomes.</title>
        <authorList>
            <person name="Floudas D."/>
            <person name="Binder M."/>
            <person name="Riley R."/>
            <person name="Barry K."/>
            <person name="Blanchette R.A."/>
            <person name="Henrissat B."/>
            <person name="Martinez A.T."/>
            <person name="Otillar R."/>
            <person name="Spatafora J.W."/>
            <person name="Yadav J.S."/>
            <person name="Aerts A."/>
            <person name="Benoit I."/>
            <person name="Boyd A."/>
            <person name="Carlson A."/>
            <person name="Copeland A."/>
            <person name="Coutinho P.M."/>
            <person name="de Vries R.P."/>
            <person name="Ferreira P."/>
            <person name="Findley K."/>
            <person name="Foster B."/>
            <person name="Gaskell J."/>
            <person name="Glotzer D."/>
            <person name="Gorecki P."/>
            <person name="Heitman J."/>
            <person name="Hesse C."/>
            <person name="Hori C."/>
            <person name="Igarashi K."/>
            <person name="Jurgens J.A."/>
            <person name="Kallen N."/>
            <person name="Kersten P."/>
            <person name="Kohler A."/>
            <person name="Kuees U."/>
            <person name="Kumar T.K.A."/>
            <person name="Kuo A."/>
            <person name="LaButti K."/>
            <person name="Larrondo L.F."/>
            <person name="Lindquist E."/>
            <person name="Ling A."/>
            <person name="Lombard V."/>
            <person name="Lucas S."/>
            <person name="Lundell T."/>
            <person name="Martin R."/>
            <person name="McLaughlin D.J."/>
            <person name="Morgenstern I."/>
            <person name="Morin E."/>
            <person name="Murat C."/>
            <person name="Nagy L.G."/>
            <person name="Nolan M."/>
            <person name="Ohm R.A."/>
            <person name="Patyshakuliyeva A."/>
            <person name="Rokas A."/>
            <person name="Ruiz-Duenas F.J."/>
            <person name="Sabat G."/>
            <person name="Salamov A."/>
            <person name="Samejima M."/>
            <person name="Schmutz J."/>
            <person name="Slot J.C."/>
            <person name="St John F."/>
            <person name="Stenlid J."/>
            <person name="Sun H."/>
            <person name="Sun S."/>
            <person name="Syed K."/>
            <person name="Tsang A."/>
            <person name="Wiebenga A."/>
            <person name="Young D."/>
            <person name="Pisabarro A."/>
            <person name="Eastwood D.C."/>
            <person name="Martin F."/>
            <person name="Cullen D."/>
            <person name="Grigoriev I.V."/>
            <person name="Hibbett D.S."/>
        </authorList>
    </citation>
    <scope>NUCLEOTIDE SEQUENCE [LARGE SCALE GENOMIC DNA]</scope>
    <source>
        <strain evidence="3">RWD-64-598 SS2</strain>
    </source>
</reference>
<name>A0A5M3N0E4_CONPW</name>
<protein>
    <submittedName>
        <fullName evidence="2">Uncharacterized protein</fullName>
    </submittedName>
</protein>
<feature type="compositionally biased region" description="Basic and acidic residues" evidence="1">
    <location>
        <begin position="248"/>
        <end position="264"/>
    </location>
</feature>
<feature type="compositionally biased region" description="Polar residues" evidence="1">
    <location>
        <begin position="834"/>
        <end position="843"/>
    </location>
</feature>
<feature type="compositionally biased region" description="Polar residues" evidence="1">
    <location>
        <begin position="404"/>
        <end position="413"/>
    </location>
</feature>
<sequence>MTSSSTFSATAISSNDSLFPVYAAKLSSGDLEQYCSIAFKLTAWLDSPRAYYQAARPNIVQLVEAMRLHNLFLWTDDLLSDLTSATPSGPPLGVGSANMSPVFGKSPVAGQRPVPVFTVQPLTRMPTQPVPNQNSAPAPTSTHVLAPRPPSSASPHVLTPPLLPRIPTQPAVEGPSPIASPLDPNAPNKPKPKPRRKLNSALSSLLTRDIDFYKHKVNDSPVGSTAGLPEGRRDSVASVQTQDGAPDGARKDSIASVPDVRRDSTTSLGGAPPPDTPATPIQVSPIPTPAPPPSAPLPSTSLSVSTTVDSTFHSPVSGPPPETPPTPASAPAATAQPISAPSGSTSFPQPHPKALHFAAGPHSTSFIVSTPRPKSGLHQHAQGRFSAAVSPRPPPAPPVRSSSTHVQGWSPSLSKAEAQRRTQLPPQTASRQLSQPAPTTAQPPSQTGPKQHPTPSPTISKSVAITSLYPSPQPQQQSLHHASGPTPSPLAPQPQPRPQLSPVVSTSVPAASPQPPPQPQPQPQPPSQLHVSAPASSPTLAQPQIQPYTPPVIALVPQPQPQSQPQPQAHPPKPTKTAPSPTTPTAPRPANSVHKPVTELMYRPARPNPDFVQGPISTSPPRMRRRIGSVDEGTVKAWARVEEERVKAVSAQGPVWAQEYVPGPLTAAPEEVEMGVDGNTAAAKVDAKADAIGDVSEDAVVKGVIARDVIDLDSPVEEKPSVVVASAPASTSDEPDKLQDHNVADKASASDREVSKSLQEEDAKDVRMDVDDTKQEAPSAVVPDQVQAPTSAKMKVDSVTREDVVKPAAVEEHRVSETSNAPMSVEEGKETVTAAPTSQQGSFQQAESGAAIVSSLAEVSKETALMIAQKSRGQASSVDSDSSHYLPVKHRAIALLLARKRGVDEGNSMDTLEPADTQKSETDGMEVDAVDSSKGEGEESAVLAVNGHKREAAADTAEPDEAPRYTSMSMSMSPQLRVITKADEAFFKSNVPPSLRPVYTNGFTHSPPPFFDSPALPTVEPPKNLFSLKLRPRSQTTVDELARTVLSKATFPGSRSASVSTPAVSTVSTGTSFAHTNAVLLCAAPAPHVFEVEFSKGHIQQVQVWMNGRGGGDASAVKNGVCLSLACYRVPRSVANKITTNKPIPPAEGRDTSIPDELLERSCDWPAQPDTIAELVASIRGDDGGEPNGKGDMDMEWSVQLSPPVKVTPDGCVDMSRFARPGRTTFDIKSTSFSASNPDPDEPVYLYALYAHKPTTAQLAAVQRRTTRSQSMLGDRRLPTGFDDWQKAIVGDTGGADQFAIGENGHRHAKENGQGQNGNDMDTDPDVSLASSLSGPVGVAIAIDS</sequence>
<dbReference type="GeneID" id="19204951"/>
<evidence type="ECO:0000256" key="1">
    <source>
        <dbReference type="SAM" id="MobiDB-lite"/>
    </source>
</evidence>
<evidence type="ECO:0000313" key="2">
    <source>
        <dbReference type="EMBL" id="EIW84514.1"/>
    </source>
</evidence>
<feature type="compositionally biased region" description="Low complexity" evidence="1">
    <location>
        <begin position="329"/>
        <end position="342"/>
    </location>
</feature>
<dbReference type="OrthoDB" id="3040699at2759"/>
<dbReference type="Proteomes" id="UP000053558">
    <property type="component" value="Unassembled WGS sequence"/>
</dbReference>
<dbReference type="EMBL" id="JH711575">
    <property type="protein sequence ID" value="EIW84514.1"/>
    <property type="molecule type" value="Genomic_DNA"/>
</dbReference>
<dbReference type="KEGG" id="cput:CONPUDRAFT_163616"/>
<feature type="compositionally biased region" description="Low complexity" evidence="1">
    <location>
        <begin position="297"/>
        <end position="307"/>
    </location>
</feature>
<feature type="region of interest" description="Disordered" evidence="1">
    <location>
        <begin position="905"/>
        <end position="925"/>
    </location>
</feature>
<feature type="compositionally biased region" description="Pro residues" evidence="1">
    <location>
        <begin position="512"/>
        <end position="526"/>
    </location>
</feature>
<comment type="caution">
    <text evidence="2">The sequence shown here is derived from an EMBL/GenBank/DDBJ whole genome shotgun (WGS) entry which is preliminary data.</text>
</comment>
<feature type="compositionally biased region" description="Basic and acidic residues" evidence="1">
    <location>
        <begin position="734"/>
        <end position="775"/>
    </location>
</feature>
<feature type="compositionally biased region" description="Pro residues" evidence="1">
    <location>
        <begin position="486"/>
        <end position="499"/>
    </location>
</feature>
<feature type="region of interest" description="Disordered" evidence="1">
    <location>
        <begin position="717"/>
        <end position="781"/>
    </location>
</feature>
<feature type="compositionally biased region" description="Pro residues" evidence="1">
    <location>
        <begin position="317"/>
        <end position="328"/>
    </location>
</feature>
<feature type="compositionally biased region" description="Low complexity" evidence="1">
    <location>
        <begin position="721"/>
        <end position="730"/>
    </location>
</feature>
<proteinExistence type="predicted"/>
<feature type="compositionally biased region" description="Pro residues" evidence="1">
    <location>
        <begin position="286"/>
        <end position="296"/>
    </location>
</feature>